<accession>C6M3A0</accession>
<gene>
    <name evidence="1" type="ORF">NEISICOT_00991</name>
</gene>
<keyword evidence="2" id="KW-1185">Reference proteome</keyword>
<dbReference type="RefSeq" id="WP_003756948.1">
    <property type="nucleotide sequence ID" value="NZ_ACKO02000004.1"/>
</dbReference>
<comment type="caution">
    <text evidence="1">The sequence shown here is derived from an EMBL/GenBank/DDBJ whole genome shotgun (WGS) entry which is preliminary data.</text>
</comment>
<evidence type="ECO:0000313" key="2">
    <source>
        <dbReference type="Proteomes" id="UP000005365"/>
    </source>
</evidence>
<reference evidence="1" key="1">
    <citation type="submission" date="2009-07" db="EMBL/GenBank/DDBJ databases">
        <authorList>
            <person name="Weinstock G."/>
            <person name="Sodergren E."/>
            <person name="Clifton S."/>
            <person name="Fulton L."/>
            <person name="Fulton B."/>
            <person name="Courtney L."/>
            <person name="Fronick C."/>
            <person name="Harrison M."/>
            <person name="Strong C."/>
            <person name="Farmer C."/>
            <person name="Delahaunty K."/>
            <person name="Markovic C."/>
            <person name="Hall O."/>
            <person name="Minx P."/>
            <person name="Tomlinson C."/>
            <person name="Mitreva M."/>
            <person name="Nelson J."/>
            <person name="Hou S."/>
            <person name="Wollam A."/>
            <person name="Pepin K.H."/>
            <person name="Johnson M."/>
            <person name="Bhonagiri V."/>
            <person name="Nash W.E."/>
            <person name="Warren W."/>
            <person name="Chinwalla A."/>
            <person name="Mardis E.R."/>
            <person name="Wilson R.K."/>
        </authorList>
    </citation>
    <scope>NUCLEOTIDE SEQUENCE [LARGE SCALE GENOMIC DNA]</scope>
    <source>
        <strain evidence="1">ATCC 29256</strain>
    </source>
</reference>
<name>C6M3A0_NEISI</name>
<dbReference type="eggNOG" id="ENOG50348J9">
    <property type="taxonomic scope" value="Bacteria"/>
</dbReference>
<protein>
    <submittedName>
        <fullName evidence="1">Uncharacterized protein</fullName>
    </submittedName>
</protein>
<dbReference type="EMBL" id="ACKO02000004">
    <property type="protein sequence ID" value="EET45364.1"/>
    <property type="molecule type" value="Genomic_DNA"/>
</dbReference>
<evidence type="ECO:0000313" key="1">
    <source>
        <dbReference type="EMBL" id="EET45364.1"/>
    </source>
</evidence>
<dbReference type="AlphaFoldDB" id="C6M3A0"/>
<dbReference type="Proteomes" id="UP000005365">
    <property type="component" value="Unassembled WGS sequence"/>
</dbReference>
<organism evidence="1 2">
    <name type="scientific">Neisseria sicca ATCC 29256</name>
    <dbReference type="NCBI Taxonomy" id="547045"/>
    <lineage>
        <taxon>Bacteria</taxon>
        <taxon>Pseudomonadati</taxon>
        <taxon>Pseudomonadota</taxon>
        <taxon>Betaproteobacteria</taxon>
        <taxon>Neisseriales</taxon>
        <taxon>Neisseriaceae</taxon>
        <taxon>Neisseria</taxon>
    </lineage>
</organism>
<proteinExistence type="predicted"/>
<sequence>MTVNKFQIIPFKGVDLGDIFFELGNTNEQIIAEFGEASEVVQDNLLNITTEYRFACELKYRADKLVAIICNKHTNPMLGGVNVFTAEDLEEIKQQNDFIEEKSYITFPELGICIGGMSQKRIPEGKAVIVFSKEETKLTDFWQNKVKKKPSEAEPHEVKISSFEGVETNGKFFKLGNTMQQIIAEFGKAERVLQHNILGSTFETRGSYELQYKENRLVAVTCNQYTYPIFNGLNLFETESIEKLKNEHHFLEGKHYLTFPSLGICIGGMSQKRIPEGKLALVFTRSETDIYEFYAED</sequence>